<name>A0A2Z3S1G9_9MICO</name>
<protein>
    <submittedName>
        <fullName evidence="1">Uncharacterized protein</fullName>
    </submittedName>
</protein>
<dbReference type="AlphaFoldDB" id="A0A2Z3S1G9"/>
<dbReference type="OrthoDB" id="5117709at2"/>
<gene>
    <name evidence="1" type="ORF">AURMO_00269</name>
</gene>
<reference evidence="1 2" key="1">
    <citation type="submission" date="2017-10" db="EMBL/GenBank/DDBJ databases">
        <title>Genome of an Actinobacterium that displays light-enhanced growth.</title>
        <authorList>
            <person name="Maresca J.A."/>
            <person name="Hempel P."/>
            <person name="Shevchenko O."/>
            <person name="Miller K.J."/>
            <person name="Hahn M.W."/>
        </authorList>
    </citation>
    <scope>NUCLEOTIDE SEQUENCE [LARGE SCALE GENOMIC DNA]</scope>
    <source>
        <strain evidence="1 2">MWH-Mo1</strain>
    </source>
</reference>
<keyword evidence="2" id="KW-1185">Reference proteome</keyword>
<sequence length="91" mass="10021">MTVMTDPMIAARGILTLISQTVDEEDLTLAHESLDYGYPRSAVYCGVAAALQAEAPIAENIRQLIIHEFAWPEAELKDVMDLLEHIPLKAA</sequence>
<accession>A0A2Z3S1G9</accession>
<proteinExistence type="predicted"/>
<evidence type="ECO:0000313" key="1">
    <source>
        <dbReference type="EMBL" id="AWR20888.1"/>
    </source>
</evidence>
<dbReference type="EMBL" id="CP023994">
    <property type="protein sequence ID" value="AWR20888.1"/>
    <property type="molecule type" value="Genomic_DNA"/>
</dbReference>
<evidence type="ECO:0000313" key="2">
    <source>
        <dbReference type="Proteomes" id="UP000246894"/>
    </source>
</evidence>
<dbReference type="Proteomes" id="UP000246894">
    <property type="component" value="Chromosome"/>
</dbReference>
<dbReference type="KEGG" id="aum:AURMO_00269"/>
<dbReference type="RefSeq" id="WP_110232792.1">
    <property type="nucleotide sequence ID" value="NZ_CP023994.1"/>
</dbReference>
<organism evidence="1 2">
    <name type="scientific">Aurantimicrobium photophilum</name>
    <dbReference type="NCBI Taxonomy" id="1987356"/>
    <lineage>
        <taxon>Bacteria</taxon>
        <taxon>Bacillati</taxon>
        <taxon>Actinomycetota</taxon>
        <taxon>Actinomycetes</taxon>
        <taxon>Micrococcales</taxon>
        <taxon>Microbacteriaceae</taxon>
        <taxon>Aurantimicrobium</taxon>
    </lineage>
</organism>